<reference evidence="1 2" key="1">
    <citation type="journal article" date="2019" name="Sci. Rep.">
        <title>Orb-weaving spider Araneus ventricosus genome elucidates the spidroin gene catalogue.</title>
        <authorList>
            <person name="Kono N."/>
            <person name="Nakamura H."/>
            <person name="Ohtoshi R."/>
            <person name="Moran D.A.P."/>
            <person name="Shinohara A."/>
            <person name="Yoshida Y."/>
            <person name="Fujiwara M."/>
            <person name="Mori M."/>
            <person name="Tomita M."/>
            <person name="Arakawa K."/>
        </authorList>
    </citation>
    <scope>NUCLEOTIDE SEQUENCE [LARGE SCALE GENOMIC DNA]</scope>
</reference>
<dbReference type="Proteomes" id="UP000499080">
    <property type="component" value="Unassembled WGS sequence"/>
</dbReference>
<organism evidence="1 2">
    <name type="scientific">Araneus ventricosus</name>
    <name type="common">Orbweaver spider</name>
    <name type="synonym">Epeira ventricosa</name>
    <dbReference type="NCBI Taxonomy" id="182803"/>
    <lineage>
        <taxon>Eukaryota</taxon>
        <taxon>Metazoa</taxon>
        <taxon>Ecdysozoa</taxon>
        <taxon>Arthropoda</taxon>
        <taxon>Chelicerata</taxon>
        <taxon>Arachnida</taxon>
        <taxon>Araneae</taxon>
        <taxon>Araneomorphae</taxon>
        <taxon>Entelegynae</taxon>
        <taxon>Araneoidea</taxon>
        <taxon>Araneidae</taxon>
        <taxon>Araneus</taxon>
    </lineage>
</organism>
<keyword evidence="2" id="KW-1185">Reference proteome</keyword>
<dbReference type="AlphaFoldDB" id="A0A4Y2P556"/>
<comment type="caution">
    <text evidence="1">The sequence shown here is derived from an EMBL/GenBank/DDBJ whole genome shotgun (WGS) entry which is preliminary data.</text>
</comment>
<evidence type="ECO:0000313" key="2">
    <source>
        <dbReference type="Proteomes" id="UP000499080"/>
    </source>
</evidence>
<name>A0A4Y2P556_ARAVE</name>
<proteinExistence type="predicted"/>
<accession>A0A4Y2P556</accession>
<evidence type="ECO:0000313" key="1">
    <source>
        <dbReference type="EMBL" id="GBN45156.1"/>
    </source>
</evidence>
<dbReference type="EMBL" id="BGPR01010256">
    <property type="protein sequence ID" value="GBN45156.1"/>
    <property type="molecule type" value="Genomic_DNA"/>
</dbReference>
<gene>
    <name evidence="1" type="ORF">AVEN_137170_1</name>
</gene>
<protein>
    <submittedName>
        <fullName evidence="1">Uncharacterized protein</fullName>
    </submittedName>
</protein>
<sequence length="70" mass="8645">MNFDEKHWMVHVRISFSDYGYISTRYVQCKQHFRMANNIFKCNLPPERCIDNYRLFYGKKLPERSEDVYD</sequence>